<dbReference type="PANTHER" id="PTHR43483">
    <property type="entry name" value="MEMBRANE TRANSPORTER PROTEIN HI_0806-RELATED"/>
    <property type="match status" value="1"/>
</dbReference>
<sequence length="252" mass="26345">MLAPMSFVPPDISTAFAVVLIITSFVTSALTAALGLGGGVAMLAVMGLGMPVTTVLPVHGVVQTGSNAGRVIIQWKHLVRPLLLWFTVGSVIGIAVGASVVVSIPDALAKWALALFILWSVYRKKPKAGASRHGKRYFVAGGAVSSFCTMLVGATGPLVAALIAGTGLVKQPLVATHAACMVIQHGLKILAFGTLGFAYAAWAPMLVAMIASGVLGTWVGTRTLDNLPEKHFKLGFKIVMTLVSLHMIWQTF</sequence>
<keyword evidence="2 5" id="KW-0812">Transmembrane</keyword>
<feature type="transmembrane region" description="Helical" evidence="5">
    <location>
        <begin position="137"/>
        <end position="164"/>
    </location>
</feature>
<feature type="transmembrane region" description="Helical" evidence="5">
    <location>
        <begin position="197"/>
        <end position="219"/>
    </location>
</feature>
<dbReference type="InterPro" id="IPR002781">
    <property type="entry name" value="TM_pro_TauE-like"/>
</dbReference>
<dbReference type="Pfam" id="PF01925">
    <property type="entry name" value="TauE"/>
    <property type="match status" value="1"/>
</dbReference>
<gene>
    <name evidence="6" type="ORF">BER1_4329</name>
</gene>
<dbReference type="GO" id="GO:0016020">
    <property type="term" value="C:membrane"/>
    <property type="evidence" value="ECO:0007669"/>
    <property type="project" value="UniProtKB-SubCell"/>
</dbReference>
<dbReference type="AlphaFoldDB" id="A0A484R877"/>
<dbReference type="EMBL" id="CAADIE010000026">
    <property type="protein sequence ID" value="VFR45270.1"/>
    <property type="molecule type" value="Genomic_DNA"/>
</dbReference>
<name>A0A484R877_9ZZZZ</name>
<reference evidence="6" key="1">
    <citation type="submission" date="2019-03" db="EMBL/GenBank/DDBJ databases">
        <authorList>
            <person name="Danneels B."/>
        </authorList>
    </citation>
    <scope>NUCLEOTIDE SEQUENCE</scope>
</reference>
<keyword evidence="4 5" id="KW-0472">Membrane</keyword>
<feature type="transmembrane region" description="Helical" evidence="5">
    <location>
        <begin position="231"/>
        <end position="249"/>
    </location>
</feature>
<feature type="transmembrane region" description="Helical" evidence="5">
    <location>
        <begin position="12"/>
        <end position="34"/>
    </location>
</feature>
<accession>A0A484R877</accession>
<comment type="subcellular location">
    <subcellularLocation>
        <location evidence="1">Membrane</location>
        <topology evidence="1">Multi-pass membrane protein</topology>
    </subcellularLocation>
</comment>
<evidence type="ECO:0000313" key="6">
    <source>
        <dbReference type="EMBL" id="VFR45270.1"/>
    </source>
</evidence>
<evidence type="ECO:0000256" key="5">
    <source>
        <dbReference type="SAM" id="Phobius"/>
    </source>
</evidence>
<feature type="transmembrane region" description="Helical" evidence="5">
    <location>
        <begin position="82"/>
        <end position="102"/>
    </location>
</feature>
<feature type="transmembrane region" description="Helical" evidence="5">
    <location>
        <begin position="108"/>
        <end position="125"/>
    </location>
</feature>
<organism evidence="6">
    <name type="scientific">plant metagenome</name>
    <dbReference type="NCBI Taxonomy" id="1297885"/>
    <lineage>
        <taxon>unclassified sequences</taxon>
        <taxon>metagenomes</taxon>
        <taxon>organismal metagenomes</taxon>
    </lineage>
</organism>
<evidence type="ECO:0000256" key="4">
    <source>
        <dbReference type="ARBA" id="ARBA00023136"/>
    </source>
</evidence>
<feature type="transmembrane region" description="Helical" evidence="5">
    <location>
        <begin position="40"/>
        <end position="62"/>
    </location>
</feature>
<evidence type="ECO:0000256" key="3">
    <source>
        <dbReference type="ARBA" id="ARBA00022989"/>
    </source>
</evidence>
<proteinExistence type="predicted"/>
<dbReference type="PANTHER" id="PTHR43483:SF3">
    <property type="entry name" value="MEMBRANE TRANSPORTER PROTEIN HI_0806-RELATED"/>
    <property type="match status" value="1"/>
</dbReference>
<evidence type="ECO:0000256" key="1">
    <source>
        <dbReference type="ARBA" id="ARBA00004141"/>
    </source>
</evidence>
<evidence type="ECO:0000256" key="2">
    <source>
        <dbReference type="ARBA" id="ARBA00022692"/>
    </source>
</evidence>
<keyword evidence="3 5" id="KW-1133">Transmembrane helix</keyword>
<protein>
    <submittedName>
        <fullName evidence="6">Bll7429 protein</fullName>
    </submittedName>
</protein>